<dbReference type="AlphaFoldDB" id="A0A3S8U7G9"/>
<gene>
    <name evidence="9" type="ORF">EI545_12180</name>
</gene>
<keyword evidence="4 7" id="KW-0812">Transmembrane</keyword>
<evidence type="ECO:0000256" key="7">
    <source>
        <dbReference type="SAM" id="Phobius"/>
    </source>
</evidence>
<keyword evidence="5 7" id="KW-1133">Transmembrane helix</keyword>
<dbReference type="OrthoDB" id="180999at2"/>
<evidence type="ECO:0000256" key="4">
    <source>
        <dbReference type="ARBA" id="ARBA00022692"/>
    </source>
</evidence>
<dbReference type="InterPro" id="IPR005891">
    <property type="entry name" value="DevC"/>
</dbReference>
<evidence type="ECO:0000256" key="2">
    <source>
        <dbReference type="ARBA" id="ARBA00022448"/>
    </source>
</evidence>
<evidence type="ECO:0000256" key="1">
    <source>
        <dbReference type="ARBA" id="ARBA00004651"/>
    </source>
</evidence>
<dbReference type="InterPro" id="IPR003838">
    <property type="entry name" value="ABC3_permease_C"/>
</dbReference>
<evidence type="ECO:0000256" key="6">
    <source>
        <dbReference type="ARBA" id="ARBA00023136"/>
    </source>
</evidence>
<feature type="domain" description="ABC3 transporter permease C-terminal" evidence="8">
    <location>
        <begin position="273"/>
        <end position="385"/>
    </location>
</feature>
<protein>
    <submittedName>
        <fullName evidence="9">FtsX-like permease family protein</fullName>
    </submittedName>
</protein>
<evidence type="ECO:0000256" key="3">
    <source>
        <dbReference type="ARBA" id="ARBA00022475"/>
    </source>
</evidence>
<accession>A0A3S8U7G9</accession>
<keyword evidence="6 7" id="KW-0472">Membrane</keyword>
<dbReference type="PANTHER" id="PTHR43738">
    <property type="entry name" value="ABC TRANSPORTER, MEMBRANE PROTEIN"/>
    <property type="match status" value="1"/>
</dbReference>
<evidence type="ECO:0000259" key="8">
    <source>
        <dbReference type="Pfam" id="PF02687"/>
    </source>
</evidence>
<name>A0A3S8U7G9_9RHOB</name>
<sequence>MTMLRGRTPLGWLQLTHSKSRFIVASAGVGFAVLLVFMQLGFMNMLFDSTTVIHQQFKTDLVIMSADAEGIVPDSGDFSRRRLIQAAGVRGVIDWAEIYIGTLTWTKPSDGTVGQVVVIGVPTDVRVFTNPALDAQIPLLRTSGTMLIDEGSRGDYSAFFGRIAAGEQPKVKLAGETVSAIGTFNFGASFGTEAYGVVSRETFLQLDRSRHPGVINMGLLTVEPGRDLNVMADTITKAVGAAEVKVWTMPNFKEVTRDFLRINSPIATIFTFGVIVGLFVGAVIVVQILTSDVQDHLGEYATFKAMGFRNSYLLAIVYEQSAILTVFGFLPALLLSFLLYRVVGQAVAMDMIMTWSRVMWVFLQTVGMCLTAGTIAMQRIYSADPAEVF</sequence>
<feature type="transmembrane region" description="Helical" evidence="7">
    <location>
        <begin position="361"/>
        <end position="381"/>
    </location>
</feature>
<dbReference type="Proteomes" id="UP000282002">
    <property type="component" value="Chromosome"/>
</dbReference>
<keyword evidence="2" id="KW-0813">Transport</keyword>
<organism evidence="9 10">
    <name type="scientific">Tabrizicola piscis</name>
    <dbReference type="NCBI Taxonomy" id="2494374"/>
    <lineage>
        <taxon>Bacteria</taxon>
        <taxon>Pseudomonadati</taxon>
        <taxon>Pseudomonadota</taxon>
        <taxon>Alphaproteobacteria</taxon>
        <taxon>Rhodobacterales</taxon>
        <taxon>Paracoccaceae</taxon>
        <taxon>Tabrizicola</taxon>
    </lineage>
</organism>
<dbReference type="KEGG" id="taw:EI545_12180"/>
<reference evidence="9 10" key="1">
    <citation type="submission" date="2018-12" db="EMBL/GenBank/DDBJ databases">
        <title>Complete genome sequencing of Tabrizicola sp. K13M18.</title>
        <authorList>
            <person name="Bae J.-W."/>
        </authorList>
    </citation>
    <scope>NUCLEOTIDE SEQUENCE [LARGE SCALE GENOMIC DNA]</scope>
    <source>
        <strain evidence="9 10">K13M18</strain>
    </source>
</reference>
<keyword evidence="3" id="KW-1003">Cell membrane</keyword>
<dbReference type="InterPro" id="IPR051125">
    <property type="entry name" value="ABC-4/HrtB_transporter"/>
</dbReference>
<feature type="transmembrane region" description="Helical" evidence="7">
    <location>
        <begin position="20"/>
        <end position="38"/>
    </location>
</feature>
<dbReference type="Pfam" id="PF02687">
    <property type="entry name" value="FtsX"/>
    <property type="match status" value="1"/>
</dbReference>
<evidence type="ECO:0000256" key="5">
    <source>
        <dbReference type="ARBA" id="ARBA00022989"/>
    </source>
</evidence>
<dbReference type="PIRSF" id="PIRSF031773">
    <property type="entry name" value="DevC"/>
    <property type="match status" value="1"/>
</dbReference>
<keyword evidence="10" id="KW-1185">Reference proteome</keyword>
<dbReference type="GO" id="GO:0005886">
    <property type="term" value="C:plasma membrane"/>
    <property type="evidence" value="ECO:0007669"/>
    <property type="project" value="UniProtKB-SubCell"/>
</dbReference>
<evidence type="ECO:0000313" key="10">
    <source>
        <dbReference type="Proteomes" id="UP000282002"/>
    </source>
</evidence>
<evidence type="ECO:0000313" key="9">
    <source>
        <dbReference type="EMBL" id="AZL59523.1"/>
    </source>
</evidence>
<proteinExistence type="predicted"/>
<feature type="transmembrane region" description="Helical" evidence="7">
    <location>
        <begin position="321"/>
        <end position="340"/>
    </location>
</feature>
<feature type="transmembrane region" description="Helical" evidence="7">
    <location>
        <begin position="266"/>
        <end position="289"/>
    </location>
</feature>
<dbReference type="EMBL" id="CP034328">
    <property type="protein sequence ID" value="AZL59523.1"/>
    <property type="molecule type" value="Genomic_DNA"/>
</dbReference>
<dbReference type="PANTHER" id="PTHR43738:SF1">
    <property type="entry name" value="HEMIN TRANSPORT SYSTEM PERMEASE PROTEIN HRTB-RELATED"/>
    <property type="match status" value="1"/>
</dbReference>
<comment type="subcellular location">
    <subcellularLocation>
        <location evidence="1">Cell membrane</location>
        <topology evidence="1">Multi-pass membrane protein</topology>
    </subcellularLocation>
</comment>